<gene>
    <name evidence="1" type="ORF">H310_14914</name>
</gene>
<dbReference type="Gene3D" id="2.130.10.10">
    <property type="entry name" value="YVTN repeat-like/Quinoprotein amine dehydrogenase"/>
    <property type="match status" value="1"/>
</dbReference>
<dbReference type="EMBL" id="KI914055">
    <property type="protein sequence ID" value="ETV90259.1"/>
    <property type="molecule type" value="Genomic_DNA"/>
</dbReference>
<dbReference type="InterPro" id="IPR015943">
    <property type="entry name" value="WD40/YVTN_repeat-like_dom_sf"/>
</dbReference>
<dbReference type="VEuPathDB" id="FungiDB:H310_14914"/>
<dbReference type="GeneID" id="20091964"/>
<evidence type="ECO:0008006" key="2">
    <source>
        <dbReference type="Google" id="ProtNLM"/>
    </source>
</evidence>
<evidence type="ECO:0000313" key="1">
    <source>
        <dbReference type="EMBL" id="ETV90259.1"/>
    </source>
</evidence>
<dbReference type="OrthoDB" id="9972196at2759"/>
<protein>
    <recommendedName>
        <fullName evidence="2">Cleavage/polyadenylation specificity factor A subunit N-terminal domain-containing protein</fullName>
    </recommendedName>
</protein>
<reference evidence="1" key="1">
    <citation type="submission" date="2013-12" db="EMBL/GenBank/DDBJ databases">
        <title>The Genome Sequence of Aphanomyces invadans NJM9701.</title>
        <authorList>
            <consortium name="The Broad Institute Genomics Platform"/>
            <person name="Russ C."/>
            <person name="Tyler B."/>
            <person name="van West P."/>
            <person name="Dieguez-Uribeondo J."/>
            <person name="Young S.K."/>
            <person name="Zeng Q."/>
            <person name="Gargeya S."/>
            <person name="Fitzgerald M."/>
            <person name="Abouelleil A."/>
            <person name="Alvarado L."/>
            <person name="Chapman S.B."/>
            <person name="Gainer-Dewar J."/>
            <person name="Goldberg J."/>
            <person name="Griggs A."/>
            <person name="Gujja S."/>
            <person name="Hansen M."/>
            <person name="Howarth C."/>
            <person name="Imamovic A."/>
            <person name="Ireland A."/>
            <person name="Larimer J."/>
            <person name="McCowan C."/>
            <person name="Murphy C."/>
            <person name="Pearson M."/>
            <person name="Poon T.W."/>
            <person name="Priest M."/>
            <person name="Roberts A."/>
            <person name="Saif S."/>
            <person name="Shea T."/>
            <person name="Sykes S."/>
            <person name="Wortman J."/>
            <person name="Nusbaum C."/>
            <person name="Birren B."/>
        </authorList>
    </citation>
    <scope>NUCLEOTIDE SEQUENCE [LARGE SCALE GENOMIC DNA]</scope>
    <source>
        <strain evidence="1">NJM9701</strain>
    </source>
</reference>
<organism evidence="1">
    <name type="scientific">Aphanomyces invadans</name>
    <dbReference type="NCBI Taxonomy" id="157072"/>
    <lineage>
        <taxon>Eukaryota</taxon>
        <taxon>Sar</taxon>
        <taxon>Stramenopiles</taxon>
        <taxon>Oomycota</taxon>
        <taxon>Saprolegniomycetes</taxon>
        <taxon>Saprolegniales</taxon>
        <taxon>Verrucalvaceae</taxon>
        <taxon>Aphanomyces</taxon>
    </lineage>
</organism>
<sequence length="149" mass="16557">MKSPWHTDIVLCAFENDSNTNTKDNLSPDIRFLINTKGPVHLVQTNNKFVVVDDRSVLVVKLNRNCTVGEIVDTKQFTGGAGVIPDRQDVPHAHYVALTKCTMLLFVTDLGNDNIMQYKLINGKFTANGFTSTGLGWLPAIWPCTPQRP</sequence>
<dbReference type="RefSeq" id="XP_008881110.1">
    <property type="nucleotide sequence ID" value="XM_008882888.1"/>
</dbReference>
<dbReference type="AlphaFoldDB" id="A0A024T8G0"/>
<proteinExistence type="predicted"/>
<dbReference type="InterPro" id="IPR019405">
    <property type="entry name" value="Lactonase_7-beta_prop"/>
</dbReference>
<dbReference type="Pfam" id="PF10282">
    <property type="entry name" value="Lactonase"/>
    <property type="match status" value="1"/>
</dbReference>
<accession>A0A024T8G0</accession>
<name>A0A024T8G0_9STRA</name>